<name>A0A4R1BDG7_9PROT</name>
<dbReference type="AlphaFoldDB" id="A0A4R1BDG7"/>
<organism evidence="1 2">
    <name type="scientific">Parasulfuritortus cantonensis</name>
    <dbReference type="NCBI Taxonomy" id="2528202"/>
    <lineage>
        <taxon>Bacteria</taxon>
        <taxon>Pseudomonadati</taxon>
        <taxon>Pseudomonadota</taxon>
        <taxon>Betaproteobacteria</taxon>
        <taxon>Nitrosomonadales</taxon>
        <taxon>Thiobacillaceae</taxon>
        <taxon>Parasulfuritortus</taxon>
    </lineage>
</organism>
<proteinExistence type="predicted"/>
<evidence type="ECO:0000313" key="1">
    <source>
        <dbReference type="EMBL" id="TCJ15028.1"/>
    </source>
</evidence>
<gene>
    <name evidence="1" type="ORF">EZJ19_08165</name>
</gene>
<keyword evidence="2" id="KW-1185">Reference proteome</keyword>
<accession>A0A4R1BDG7</accession>
<comment type="caution">
    <text evidence="1">The sequence shown here is derived from an EMBL/GenBank/DDBJ whole genome shotgun (WGS) entry which is preliminary data.</text>
</comment>
<dbReference type="EMBL" id="SJZB01000031">
    <property type="protein sequence ID" value="TCJ15028.1"/>
    <property type="molecule type" value="Genomic_DNA"/>
</dbReference>
<dbReference type="RefSeq" id="WP_131446466.1">
    <property type="nucleotide sequence ID" value="NZ_SJZB01000031.1"/>
</dbReference>
<dbReference type="Proteomes" id="UP000295443">
    <property type="component" value="Unassembled WGS sequence"/>
</dbReference>
<protein>
    <submittedName>
        <fullName evidence="1">Uncharacterized protein</fullName>
    </submittedName>
</protein>
<reference evidence="1 2" key="1">
    <citation type="submission" date="2019-03" db="EMBL/GenBank/DDBJ databases">
        <title>Genome sequence of Thiobacillaceae bacterium LSR1, a sulfur-oxidizing bacterium isolated from freshwater sediment.</title>
        <authorList>
            <person name="Li S."/>
        </authorList>
    </citation>
    <scope>NUCLEOTIDE SEQUENCE [LARGE SCALE GENOMIC DNA]</scope>
    <source>
        <strain evidence="1 2">LSR1</strain>
    </source>
</reference>
<sequence length="164" mass="17749">MSQITFGYSDSEDRVWLASTGGTRFWLTRRLVNGLLRPTCDLLEKTVPGGDVPNALPASQRIAIEHEESLADSPEGLPAIEKNKETRGAGNAPVKPPALVTIVTVQADASRCAWIVTAAAKPARIEVNRLEFHRLLAALYRTAEAAGWGLANLPGWLTGRPRPD</sequence>
<dbReference type="OrthoDB" id="8901462at2"/>
<evidence type="ECO:0000313" key="2">
    <source>
        <dbReference type="Proteomes" id="UP000295443"/>
    </source>
</evidence>